<dbReference type="EMBL" id="GBRH01181217">
    <property type="protein sequence ID" value="JAE16679.1"/>
    <property type="molecule type" value="Transcribed_RNA"/>
</dbReference>
<proteinExistence type="predicted"/>
<protein>
    <submittedName>
        <fullName evidence="2">Uncharacterized protein</fullName>
    </submittedName>
</protein>
<sequence>MDALPTSLDGPFSCRVTPRTESQALLRRSMMQPNLKKQGEPLTFLH</sequence>
<organism evidence="2">
    <name type="scientific">Arundo donax</name>
    <name type="common">Giant reed</name>
    <name type="synonym">Donax arundinaceus</name>
    <dbReference type="NCBI Taxonomy" id="35708"/>
    <lineage>
        <taxon>Eukaryota</taxon>
        <taxon>Viridiplantae</taxon>
        <taxon>Streptophyta</taxon>
        <taxon>Embryophyta</taxon>
        <taxon>Tracheophyta</taxon>
        <taxon>Spermatophyta</taxon>
        <taxon>Magnoliopsida</taxon>
        <taxon>Liliopsida</taxon>
        <taxon>Poales</taxon>
        <taxon>Poaceae</taxon>
        <taxon>PACMAD clade</taxon>
        <taxon>Arundinoideae</taxon>
        <taxon>Arundineae</taxon>
        <taxon>Arundo</taxon>
    </lineage>
</organism>
<evidence type="ECO:0000256" key="1">
    <source>
        <dbReference type="SAM" id="MobiDB-lite"/>
    </source>
</evidence>
<reference evidence="2" key="1">
    <citation type="submission" date="2014-09" db="EMBL/GenBank/DDBJ databases">
        <authorList>
            <person name="Magalhaes I.L.F."/>
            <person name="Oliveira U."/>
            <person name="Santos F.R."/>
            <person name="Vidigal T.H.D.A."/>
            <person name="Brescovit A.D."/>
            <person name="Santos A.J."/>
        </authorList>
    </citation>
    <scope>NUCLEOTIDE SEQUENCE</scope>
    <source>
        <tissue evidence="2">Shoot tissue taken approximately 20 cm above the soil surface</tissue>
    </source>
</reference>
<dbReference type="AlphaFoldDB" id="A0A0A9FZQ6"/>
<feature type="region of interest" description="Disordered" evidence="1">
    <location>
        <begin position="25"/>
        <end position="46"/>
    </location>
</feature>
<name>A0A0A9FZQ6_ARUDO</name>
<evidence type="ECO:0000313" key="2">
    <source>
        <dbReference type="EMBL" id="JAE16679.1"/>
    </source>
</evidence>
<accession>A0A0A9FZQ6</accession>
<reference evidence="2" key="2">
    <citation type="journal article" date="2015" name="Data Brief">
        <title>Shoot transcriptome of the giant reed, Arundo donax.</title>
        <authorList>
            <person name="Barrero R.A."/>
            <person name="Guerrero F.D."/>
            <person name="Moolhuijzen P."/>
            <person name="Goolsby J.A."/>
            <person name="Tidwell J."/>
            <person name="Bellgard S.E."/>
            <person name="Bellgard M.I."/>
        </authorList>
    </citation>
    <scope>NUCLEOTIDE SEQUENCE</scope>
    <source>
        <tissue evidence="2">Shoot tissue taken approximately 20 cm above the soil surface</tissue>
    </source>
</reference>